<keyword evidence="1" id="KW-0472">Membrane</keyword>
<proteinExistence type="predicted"/>
<dbReference type="AlphaFoldDB" id="A0A6A4VF26"/>
<evidence type="ECO:0000256" key="2">
    <source>
        <dbReference type="SAM" id="SignalP"/>
    </source>
</evidence>
<evidence type="ECO:0000313" key="3">
    <source>
        <dbReference type="EMBL" id="KAF0290174.1"/>
    </source>
</evidence>
<comment type="caution">
    <text evidence="3">The sequence shown here is derived from an EMBL/GenBank/DDBJ whole genome shotgun (WGS) entry which is preliminary data.</text>
</comment>
<name>A0A6A4VF26_AMPAM</name>
<sequence length="111" mass="11993">MSRLLSALLVVGLAAVARSDEEFYSPSAPQYYQPQHTSSYSNYYPSGPPSSAGPLLILVGIFVIGTGLLAGAAYISTVSSGRGLDTDEWEVDHSVWMSQLQKDFEDSWSAE</sequence>
<keyword evidence="1" id="KW-1133">Transmembrane helix</keyword>
<reference evidence="3 4" key="1">
    <citation type="submission" date="2019-07" db="EMBL/GenBank/DDBJ databases">
        <title>Draft genome assembly of a fouling barnacle, Amphibalanus amphitrite (Darwin, 1854): The first reference genome for Thecostraca.</title>
        <authorList>
            <person name="Kim W."/>
        </authorList>
    </citation>
    <scope>NUCLEOTIDE SEQUENCE [LARGE SCALE GENOMIC DNA]</scope>
    <source>
        <strain evidence="3">SNU_AA5</strain>
        <tissue evidence="3">Soma without cirri and trophi</tissue>
    </source>
</reference>
<dbReference type="Proteomes" id="UP000440578">
    <property type="component" value="Unassembled WGS sequence"/>
</dbReference>
<evidence type="ECO:0000313" key="4">
    <source>
        <dbReference type="Proteomes" id="UP000440578"/>
    </source>
</evidence>
<protein>
    <submittedName>
        <fullName evidence="3">Uncharacterized protein</fullName>
    </submittedName>
</protein>
<feature type="signal peptide" evidence="2">
    <location>
        <begin position="1"/>
        <end position="19"/>
    </location>
</feature>
<evidence type="ECO:0000256" key="1">
    <source>
        <dbReference type="SAM" id="Phobius"/>
    </source>
</evidence>
<feature type="transmembrane region" description="Helical" evidence="1">
    <location>
        <begin position="55"/>
        <end position="75"/>
    </location>
</feature>
<feature type="chain" id="PRO_5025406884" evidence="2">
    <location>
        <begin position="20"/>
        <end position="111"/>
    </location>
</feature>
<keyword evidence="4" id="KW-1185">Reference proteome</keyword>
<keyword evidence="1" id="KW-0812">Transmembrane</keyword>
<accession>A0A6A4VF26</accession>
<dbReference type="EMBL" id="VIIS01001976">
    <property type="protein sequence ID" value="KAF0290174.1"/>
    <property type="molecule type" value="Genomic_DNA"/>
</dbReference>
<organism evidence="3 4">
    <name type="scientific">Amphibalanus amphitrite</name>
    <name type="common">Striped barnacle</name>
    <name type="synonym">Balanus amphitrite</name>
    <dbReference type="NCBI Taxonomy" id="1232801"/>
    <lineage>
        <taxon>Eukaryota</taxon>
        <taxon>Metazoa</taxon>
        <taxon>Ecdysozoa</taxon>
        <taxon>Arthropoda</taxon>
        <taxon>Crustacea</taxon>
        <taxon>Multicrustacea</taxon>
        <taxon>Cirripedia</taxon>
        <taxon>Thoracica</taxon>
        <taxon>Thoracicalcarea</taxon>
        <taxon>Balanomorpha</taxon>
        <taxon>Balanoidea</taxon>
        <taxon>Balanidae</taxon>
        <taxon>Amphibalaninae</taxon>
        <taxon>Amphibalanus</taxon>
    </lineage>
</organism>
<gene>
    <name evidence="3" type="ORF">FJT64_011614</name>
</gene>
<keyword evidence="2" id="KW-0732">Signal</keyword>